<dbReference type="InterPro" id="IPR036250">
    <property type="entry name" value="AcylCo_DH-like_C"/>
</dbReference>
<keyword evidence="3" id="KW-0285">Flavoprotein</keyword>
<proteinExistence type="inferred from homology"/>
<evidence type="ECO:0000256" key="3">
    <source>
        <dbReference type="ARBA" id="ARBA00022630"/>
    </source>
</evidence>
<dbReference type="Gene3D" id="1.10.540.10">
    <property type="entry name" value="Acyl-CoA dehydrogenase/oxidase, N-terminal domain"/>
    <property type="match status" value="1"/>
</dbReference>
<accession>A0ABP5LUL0</accession>
<dbReference type="Proteomes" id="UP001501771">
    <property type="component" value="Unassembled WGS sequence"/>
</dbReference>
<evidence type="ECO:0000313" key="8">
    <source>
        <dbReference type="EMBL" id="GAA2154051.1"/>
    </source>
</evidence>
<dbReference type="SUPFAM" id="SSF47203">
    <property type="entry name" value="Acyl-CoA dehydrogenase C-terminal domain-like"/>
    <property type="match status" value="1"/>
</dbReference>
<dbReference type="PANTHER" id="PTHR43884">
    <property type="entry name" value="ACYL-COA DEHYDROGENASE"/>
    <property type="match status" value="1"/>
</dbReference>
<comment type="similarity">
    <text evidence="2">Belongs to the acyl-CoA dehydrogenase family.</text>
</comment>
<evidence type="ECO:0000259" key="6">
    <source>
        <dbReference type="Pfam" id="PF00441"/>
    </source>
</evidence>
<evidence type="ECO:0000313" key="9">
    <source>
        <dbReference type="Proteomes" id="UP001501771"/>
    </source>
</evidence>
<dbReference type="PANTHER" id="PTHR43884:SF20">
    <property type="entry name" value="ACYL-COA DEHYDROGENASE FADE28"/>
    <property type="match status" value="1"/>
</dbReference>
<gene>
    <name evidence="8" type="ORF">GCM10009844_39330</name>
</gene>
<feature type="domain" description="Acyl-CoA dehydrogenase/oxidase N-terminal" evidence="7">
    <location>
        <begin position="6"/>
        <end position="84"/>
    </location>
</feature>
<comment type="caution">
    <text evidence="8">The sequence shown here is derived from an EMBL/GenBank/DDBJ whole genome shotgun (WGS) entry which is preliminary data.</text>
</comment>
<evidence type="ECO:0000256" key="5">
    <source>
        <dbReference type="ARBA" id="ARBA00023002"/>
    </source>
</evidence>
<dbReference type="Pfam" id="PF00441">
    <property type="entry name" value="Acyl-CoA_dh_1"/>
    <property type="match status" value="1"/>
</dbReference>
<evidence type="ECO:0000256" key="4">
    <source>
        <dbReference type="ARBA" id="ARBA00022827"/>
    </source>
</evidence>
<sequence length="334" mass="34879">MRFTPSDEQRDFAAVLDTLLDGSDALVAARAWAAGDTAPGLKLWSRLAEQGVSALVVPERAGGLGATPVELALAFEVLGRHAVPGPWVETAAYLPHALADPGPLTDGAVRTVAVPPHTPYALDADVAEHVFLVSTGSTDGAGAIRAATAGNPHRSVDGTRRLFEVVSTGSTTETEHPEPGDLGRAFDLAALATAAQLLGCGERLLADSVAYVKQRRQFGREIGSYQAIKHRLADVRIALDFARPLLWGAALSAAGSVDRARDVSAAKVSCADAAYLASRAALQVHGAVGYTAELDLSLWITKVRALVGAWGTPAFHRARVLDSLVSAGSTNEVR</sequence>
<evidence type="ECO:0000259" key="7">
    <source>
        <dbReference type="Pfam" id="PF02771"/>
    </source>
</evidence>
<evidence type="ECO:0000256" key="1">
    <source>
        <dbReference type="ARBA" id="ARBA00001974"/>
    </source>
</evidence>
<evidence type="ECO:0000256" key="2">
    <source>
        <dbReference type="ARBA" id="ARBA00009347"/>
    </source>
</evidence>
<dbReference type="InterPro" id="IPR037069">
    <property type="entry name" value="AcylCoA_DH/ox_N_sf"/>
</dbReference>
<dbReference type="InterPro" id="IPR013786">
    <property type="entry name" value="AcylCoA_DH/ox_N"/>
</dbReference>
<dbReference type="RefSeq" id="WP_344156495.1">
    <property type="nucleotide sequence ID" value="NZ_BAAAQR010000014.1"/>
</dbReference>
<keyword evidence="5" id="KW-0560">Oxidoreductase</keyword>
<keyword evidence="9" id="KW-1185">Reference proteome</keyword>
<protein>
    <submittedName>
        <fullName evidence="8">Acyl-CoA dehydrogenase</fullName>
    </submittedName>
</protein>
<dbReference type="EMBL" id="BAAAQR010000014">
    <property type="protein sequence ID" value="GAA2154051.1"/>
    <property type="molecule type" value="Genomic_DNA"/>
</dbReference>
<keyword evidence="4" id="KW-0274">FAD</keyword>
<dbReference type="Gene3D" id="1.20.140.10">
    <property type="entry name" value="Butyryl-CoA Dehydrogenase, subunit A, domain 3"/>
    <property type="match status" value="1"/>
</dbReference>
<organism evidence="8 9">
    <name type="scientific">Nocardioides koreensis</name>
    <dbReference type="NCBI Taxonomy" id="433651"/>
    <lineage>
        <taxon>Bacteria</taxon>
        <taxon>Bacillati</taxon>
        <taxon>Actinomycetota</taxon>
        <taxon>Actinomycetes</taxon>
        <taxon>Propionibacteriales</taxon>
        <taxon>Nocardioidaceae</taxon>
        <taxon>Nocardioides</taxon>
    </lineage>
</organism>
<dbReference type="SUPFAM" id="SSF56645">
    <property type="entry name" value="Acyl-CoA dehydrogenase NM domain-like"/>
    <property type="match status" value="1"/>
</dbReference>
<comment type="cofactor">
    <cofactor evidence="1">
        <name>FAD</name>
        <dbReference type="ChEBI" id="CHEBI:57692"/>
    </cofactor>
</comment>
<dbReference type="InterPro" id="IPR009100">
    <property type="entry name" value="AcylCoA_DH/oxidase_NM_dom_sf"/>
</dbReference>
<reference evidence="9" key="1">
    <citation type="journal article" date="2019" name="Int. J. Syst. Evol. Microbiol.">
        <title>The Global Catalogue of Microorganisms (GCM) 10K type strain sequencing project: providing services to taxonomists for standard genome sequencing and annotation.</title>
        <authorList>
            <consortium name="The Broad Institute Genomics Platform"/>
            <consortium name="The Broad Institute Genome Sequencing Center for Infectious Disease"/>
            <person name="Wu L."/>
            <person name="Ma J."/>
        </authorList>
    </citation>
    <scope>NUCLEOTIDE SEQUENCE [LARGE SCALE GENOMIC DNA]</scope>
    <source>
        <strain evidence="9">JCM 16022</strain>
    </source>
</reference>
<dbReference type="Pfam" id="PF02771">
    <property type="entry name" value="Acyl-CoA_dh_N"/>
    <property type="match status" value="1"/>
</dbReference>
<dbReference type="InterPro" id="IPR009075">
    <property type="entry name" value="AcylCo_DH/oxidase_C"/>
</dbReference>
<name>A0ABP5LUL0_9ACTN</name>
<feature type="domain" description="Acyl-CoA dehydrogenase/oxidase C-terminal" evidence="6">
    <location>
        <begin position="185"/>
        <end position="323"/>
    </location>
</feature>